<sequence>MLLAICLLLILVILNIKILVDFKSFNYKNDFSIYLDSVTNLESSIHSDIIETQKILRSDFLDSIRSLQVELNASHNKLRDTINRDAYNNRTELTSSFIQFSASFTDRLHGLIEINDRRMQEIRTTLENRLDILQKNNTSKLDEIRCMVDEKLHSALEKRLGESFRIVSERLEAVHKGLGEMQSLAVGVGDLKKVLSNVKTRGTWGEVQLSRLIDDIMTPSQYGRNVKLIPNSDLIVDFAIKLPGNQNDGNPVWLPIDSKFPKEEYDRLIDANEKGNSDLAKVASVSLARAVEVQARIISSKYIAPPYTTEFAIMFLPTEGLYAEVMRYPGLFDKLHNLHITVVGPSNLAALLNSLQIGFRTIAIEKRSSEVWNILRAVKTEFSKFGESLASVKKTLENASNKLGQTEVRSRVMLRNLKSLEFLPEEKLSDVLSDMDSSDDLSM</sequence>
<dbReference type="eggNOG" id="COG1322">
    <property type="taxonomic scope" value="Bacteria"/>
</dbReference>
<keyword evidence="3" id="KW-0175">Coiled coil</keyword>
<dbReference type="RefSeq" id="WP_015396159.1">
    <property type="nucleotide sequence ID" value="NC_020294.1"/>
</dbReference>
<keyword evidence="4" id="KW-0233">DNA recombination</keyword>
<comment type="function">
    <text evidence="1">Involved in DNA recombination.</text>
</comment>
<organism evidence="5 6">
    <name type="scientific">Candidatus Kinetoplastidibacterium desouzai TCC079E</name>
    <dbReference type="NCBI Taxonomy" id="1208919"/>
    <lineage>
        <taxon>Bacteria</taxon>
        <taxon>Pseudomonadati</taxon>
        <taxon>Pseudomonadota</taxon>
        <taxon>Betaproteobacteria</taxon>
        <taxon>Candidatus Kinetoplastidibacterium</taxon>
    </lineage>
</organism>
<evidence type="ECO:0000256" key="1">
    <source>
        <dbReference type="ARBA" id="ARBA00003416"/>
    </source>
</evidence>
<keyword evidence="6" id="KW-1185">Reference proteome</keyword>
<dbReference type="PANTHER" id="PTHR30563">
    <property type="entry name" value="DNA RECOMBINATION PROTEIN RMUC"/>
    <property type="match status" value="1"/>
</dbReference>
<gene>
    <name evidence="5" type="ORF">CDSE_0426</name>
</gene>
<dbReference type="GO" id="GO:0006310">
    <property type="term" value="P:DNA recombination"/>
    <property type="evidence" value="ECO:0007669"/>
    <property type="project" value="UniProtKB-KW"/>
</dbReference>
<protein>
    <submittedName>
        <fullName evidence="5">DNA recombination protein RmuC</fullName>
    </submittedName>
</protein>
<dbReference type="KEGG" id="kde:CDSE_0426"/>
<dbReference type="Pfam" id="PF02646">
    <property type="entry name" value="RmuC"/>
    <property type="match status" value="1"/>
</dbReference>
<proteinExistence type="inferred from homology"/>
<dbReference type="Gene3D" id="1.20.120.20">
    <property type="entry name" value="Apolipoprotein"/>
    <property type="match status" value="1"/>
</dbReference>
<dbReference type="EMBL" id="CP003803">
    <property type="protein sequence ID" value="AGF46748.1"/>
    <property type="molecule type" value="Genomic_DNA"/>
</dbReference>
<evidence type="ECO:0000313" key="5">
    <source>
        <dbReference type="EMBL" id="AGF46748.1"/>
    </source>
</evidence>
<evidence type="ECO:0000313" key="6">
    <source>
        <dbReference type="Proteomes" id="UP000011547"/>
    </source>
</evidence>
<reference evidence="5 6" key="1">
    <citation type="journal article" date="2013" name="Genome Biol. Evol.">
        <title>Genome evolution and phylogenomic analysis of candidatus kinetoplastibacterium, the betaproteobacterial endosymbionts of strigomonas and angomonas.</title>
        <authorList>
            <person name="Alves J.M."/>
            <person name="Serrano M.G."/>
            <person name="Maia da Silva F."/>
            <person name="Voegtly L.J."/>
            <person name="Matveyev A.V."/>
            <person name="Teixeira M.M."/>
            <person name="Camargo E.P."/>
            <person name="Buck G.A."/>
        </authorList>
    </citation>
    <scope>NUCLEOTIDE SEQUENCE [LARGE SCALE GENOMIC DNA]</scope>
    <source>
        <strain evidence="5 6">TCC079E</strain>
    </source>
</reference>
<dbReference type="AlphaFoldDB" id="M1L1X5"/>
<dbReference type="OrthoDB" id="9765111at2"/>
<dbReference type="HOGENOM" id="CLU_020365_1_1_4"/>
<dbReference type="Proteomes" id="UP000011547">
    <property type="component" value="Chromosome"/>
</dbReference>
<dbReference type="PATRIC" id="fig|1208919.3.peg.186"/>
<evidence type="ECO:0000256" key="3">
    <source>
        <dbReference type="ARBA" id="ARBA00023054"/>
    </source>
</evidence>
<evidence type="ECO:0000256" key="2">
    <source>
        <dbReference type="ARBA" id="ARBA00009840"/>
    </source>
</evidence>
<accession>M1L1X5</accession>
<evidence type="ECO:0000256" key="4">
    <source>
        <dbReference type="ARBA" id="ARBA00023172"/>
    </source>
</evidence>
<name>M1L1X5_9PROT</name>
<comment type="similarity">
    <text evidence="2">Belongs to the RmuC family.</text>
</comment>
<dbReference type="InterPro" id="IPR003798">
    <property type="entry name" value="DNA_recombination_RmuC"/>
</dbReference>
<dbReference type="PANTHER" id="PTHR30563:SF0">
    <property type="entry name" value="DNA RECOMBINATION PROTEIN RMUC"/>
    <property type="match status" value="1"/>
</dbReference>
<dbReference type="STRING" id="1208919.CDSE_0426"/>